<dbReference type="PANTHER" id="PTHR35580">
    <property type="entry name" value="CELL SURFACE GLYCOPROTEIN (S-LAYER PROTEIN)-LIKE PROTEIN"/>
    <property type="match status" value="1"/>
</dbReference>
<dbReference type="PANTHER" id="PTHR35580:SF1">
    <property type="entry name" value="PHYTASE-LIKE DOMAIN-CONTAINING PROTEIN"/>
    <property type="match status" value="1"/>
</dbReference>
<feature type="signal peptide" evidence="1">
    <location>
        <begin position="1"/>
        <end position="23"/>
    </location>
</feature>
<dbReference type="Proteomes" id="UP001176429">
    <property type="component" value="Unassembled WGS sequence"/>
</dbReference>
<gene>
    <name evidence="2" type="ORF">Q5H93_22040</name>
</gene>
<dbReference type="EMBL" id="JAUQSY010000019">
    <property type="protein sequence ID" value="MDO7877438.1"/>
    <property type="molecule type" value="Genomic_DNA"/>
</dbReference>
<name>A0ABT9BLL4_9BACT</name>
<dbReference type="RefSeq" id="WP_305008866.1">
    <property type="nucleotide sequence ID" value="NZ_JAUQSY010000019.1"/>
</dbReference>
<dbReference type="InterPro" id="IPR052918">
    <property type="entry name" value="Motility_Chemotaxis_Reg"/>
</dbReference>
<protein>
    <recommendedName>
        <fullName evidence="4">T9SS type A sorting domain-containing protein</fullName>
    </recommendedName>
</protein>
<sequence length="544" mass="56409">MLLKNLVLSAGMLLLLLAAPARAQQFDWVRTEPVSMTFNSQLTRYPAAADPAGNVAVAGFEANRSAATNGVMLGDMALVGYSPTGAVRFRRSLTGGNAAITHLRYASAGGLLALGVFKDSVRLGPGAVLRRSTPGTDKLPFLASFDAAGAPQWYVSLPQLLSTTITDCHALSTDAAGNIYLAVSYAGGADAVLRYNPLAAAPPTELLRQTNAGYVSGFSRAANGDFYLTGSCPDANASFGGVAAARPYQYSLYLARYSASGRLRWVRFMEDITCAQPQVAPDEHGGVYFAVGLLRGGMQMGPFQTTTPAQSNELLLARLDTAGTWQWLRQPPASSGTAFGVATVAEAPSLVADAQGNAALAATFRGSIAWPTGPTTSLGNGTRTDALVLSYDPAGTLRWVRPGGGLLMETAHGLAHAPGGELFLTGFSTSGPLTFGTAQGGPATAANQFFVARLAALPTATRAGQPGRWQLAPNPAGPATRLRFAPGAALPPAVVLSNALGQPLRTLPITGPETTITTAGLAPGLYWLRATAGTVRYQARLVVE</sequence>
<comment type="caution">
    <text evidence="2">The sequence shown here is derived from an EMBL/GenBank/DDBJ whole genome shotgun (WGS) entry which is preliminary data.</text>
</comment>
<dbReference type="SUPFAM" id="SSF101898">
    <property type="entry name" value="NHL repeat"/>
    <property type="match status" value="1"/>
</dbReference>
<feature type="chain" id="PRO_5045055355" description="T9SS type A sorting domain-containing protein" evidence="1">
    <location>
        <begin position="24"/>
        <end position="544"/>
    </location>
</feature>
<evidence type="ECO:0008006" key="4">
    <source>
        <dbReference type="Google" id="ProtNLM"/>
    </source>
</evidence>
<evidence type="ECO:0000313" key="2">
    <source>
        <dbReference type="EMBL" id="MDO7877438.1"/>
    </source>
</evidence>
<keyword evidence="3" id="KW-1185">Reference proteome</keyword>
<evidence type="ECO:0000256" key="1">
    <source>
        <dbReference type="SAM" id="SignalP"/>
    </source>
</evidence>
<evidence type="ECO:0000313" key="3">
    <source>
        <dbReference type="Proteomes" id="UP001176429"/>
    </source>
</evidence>
<accession>A0ABT9BLL4</accession>
<reference evidence="2" key="1">
    <citation type="submission" date="2023-07" db="EMBL/GenBank/DDBJ databases">
        <authorList>
            <person name="Kim M.K."/>
        </authorList>
    </citation>
    <scope>NUCLEOTIDE SEQUENCE</scope>
    <source>
        <strain evidence="2">ASUV-10-1</strain>
    </source>
</reference>
<proteinExistence type="predicted"/>
<keyword evidence="1" id="KW-0732">Signal</keyword>
<organism evidence="2 3">
    <name type="scientific">Hymenobacter aranciens</name>
    <dbReference type="NCBI Taxonomy" id="3063996"/>
    <lineage>
        <taxon>Bacteria</taxon>
        <taxon>Pseudomonadati</taxon>
        <taxon>Bacteroidota</taxon>
        <taxon>Cytophagia</taxon>
        <taxon>Cytophagales</taxon>
        <taxon>Hymenobacteraceae</taxon>
        <taxon>Hymenobacter</taxon>
    </lineage>
</organism>